<accession>A0ABS2X8Q1</accession>
<evidence type="ECO:0000256" key="1">
    <source>
        <dbReference type="ARBA" id="ARBA00009986"/>
    </source>
</evidence>
<dbReference type="Proteomes" id="UP001166093">
    <property type="component" value="Unassembled WGS sequence"/>
</dbReference>
<comment type="caution">
    <text evidence="3">The sequence shown here is derived from an EMBL/GenBank/DDBJ whole genome shotgun (WGS) entry which is preliminary data.</text>
</comment>
<organism evidence="3 4">
    <name type="scientific">Polyodon spathula</name>
    <name type="common">North American paddlefish</name>
    <name type="synonym">Squalus spathula</name>
    <dbReference type="NCBI Taxonomy" id="7913"/>
    <lineage>
        <taxon>Eukaryota</taxon>
        <taxon>Metazoa</taxon>
        <taxon>Chordata</taxon>
        <taxon>Craniata</taxon>
        <taxon>Vertebrata</taxon>
        <taxon>Euteleostomi</taxon>
        <taxon>Actinopterygii</taxon>
        <taxon>Chondrostei</taxon>
        <taxon>Acipenseriformes</taxon>
        <taxon>Polyodontidae</taxon>
        <taxon>Polyodon</taxon>
    </lineage>
</organism>
<dbReference type="SUPFAM" id="SSF53720">
    <property type="entry name" value="ALDH-like"/>
    <property type="match status" value="1"/>
</dbReference>
<dbReference type="PANTHER" id="PTHR43720:SF2">
    <property type="entry name" value="2-AMINOMUCONIC SEMIALDEHYDE DEHYDROGENASE"/>
    <property type="match status" value="1"/>
</dbReference>
<dbReference type="InterPro" id="IPR016162">
    <property type="entry name" value="Ald_DH_N"/>
</dbReference>
<keyword evidence="2" id="KW-0520">NAD</keyword>
<feature type="non-terminal residue" evidence="3">
    <location>
        <position position="1"/>
    </location>
</feature>
<sequence>FPAWSFKSPQERSQVLDKLANVIDPHLKEFAQAEAKEQVQHKPLLTSCTLEYNVFFFYLMLIVSASNHNARHFRIFASSVLHNTTECTQMDHMGLCTVYDVQSPVYPGGSARLAPPSMLPWSLNSLTSLVSLKKLTHFKPTVNTEITSFLYSTIVIQAYVVPAGVVNIVFGTGPNAGEALVSPQPLHRTSPGEVCLCTSRIFVQKSNFNEILQRFVEAARNWKT</sequence>
<keyword evidence="4" id="KW-1185">Reference proteome</keyword>
<dbReference type="Gene3D" id="3.40.605.10">
    <property type="entry name" value="Aldehyde Dehydrogenase, Chain A, domain 1"/>
    <property type="match status" value="1"/>
</dbReference>
<dbReference type="PANTHER" id="PTHR43720">
    <property type="entry name" value="2-AMINOMUCONIC SEMIALDEHYDE DEHYDROGENASE"/>
    <property type="match status" value="1"/>
</dbReference>
<dbReference type="InterPro" id="IPR016161">
    <property type="entry name" value="Ald_DH/histidinol_DH"/>
</dbReference>
<name>A0ABS2X8Q1_POLSP</name>
<gene>
    <name evidence="3" type="primary">Aldh8a1_1</name>
    <name evidence="3" type="ORF">GTO93_0011252</name>
</gene>
<evidence type="ECO:0000313" key="4">
    <source>
        <dbReference type="Proteomes" id="UP001166093"/>
    </source>
</evidence>
<protein>
    <submittedName>
        <fullName evidence="3">AL8A1 dehydrogenase</fullName>
    </submittedName>
</protein>
<evidence type="ECO:0000313" key="3">
    <source>
        <dbReference type="EMBL" id="MBN3270563.1"/>
    </source>
</evidence>
<feature type="non-terminal residue" evidence="3">
    <location>
        <position position="224"/>
    </location>
</feature>
<reference evidence="3" key="1">
    <citation type="journal article" date="2021" name="Cell">
        <title>Tracing the genetic footprints of vertebrate landing in non-teleost ray-finned fishes.</title>
        <authorList>
            <person name="Bi X."/>
            <person name="Wang K."/>
            <person name="Yang L."/>
            <person name="Pan H."/>
            <person name="Jiang H."/>
            <person name="Wei Q."/>
            <person name="Fang M."/>
            <person name="Yu H."/>
            <person name="Zhu C."/>
            <person name="Cai Y."/>
            <person name="He Y."/>
            <person name="Gan X."/>
            <person name="Zeng H."/>
            <person name="Yu D."/>
            <person name="Zhu Y."/>
            <person name="Jiang H."/>
            <person name="Qiu Q."/>
            <person name="Yang H."/>
            <person name="Zhang Y.E."/>
            <person name="Wang W."/>
            <person name="Zhu M."/>
            <person name="He S."/>
            <person name="Zhang G."/>
        </authorList>
    </citation>
    <scope>NUCLEOTIDE SEQUENCE</scope>
    <source>
        <strain evidence="3">Pddl_001</strain>
    </source>
</reference>
<proteinExistence type="inferred from homology"/>
<comment type="similarity">
    <text evidence="1">Belongs to the aldehyde dehydrogenase family.</text>
</comment>
<evidence type="ECO:0000256" key="2">
    <source>
        <dbReference type="ARBA" id="ARBA00023027"/>
    </source>
</evidence>
<dbReference type="EMBL" id="JAAWVQ010002775">
    <property type="protein sequence ID" value="MBN3270563.1"/>
    <property type="molecule type" value="Genomic_DNA"/>
</dbReference>